<feature type="compositionally biased region" description="Basic and acidic residues" evidence="5">
    <location>
        <begin position="17"/>
        <end position="35"/>
    </location>
</feature>
<dbReference type="SUPFAM" id="SSF55781">
    <property type="entry name" value="GAF domain-like"/>
    <property type="match status" value="1"/>
</dbReference>
<dbReference type="InterPro" id="IPR011006">
    <property type="entry name" value="CheY-like_superfamily"/>
</dbReference>
<keyword evidence="1" id="KW-0808">Transferase</keyword>
<dbReference type="InterPro" id="IPR005561">
    <property type="entry name" value="ANTAR"/>
</dbReference>
<proteinExistence type="predicted"/>
<name>A0A2U1E7W0_9PSEU</name>
<evidence type="ECO:0000256" key="2">
    <source>
        <dbReference type="ARBA" id="ARBA00022777"/>
    </source>
</evidence>
<dbReference type="GO" id="GO:0003723">
    <property type="term" value="F:RNA binding"/>
    <property type="evidence" value="ECO:0007669"/>
    <property type="project" value="InterPro"/>
</dbReference>
<keyword evidence="8" id="KW-1185">Reference proteome</keyword>
<evidence type="ECO:0000259" key="6">
    <source>
        <dbReference type="PROSITE" id="PS50921"/>
    </source>
</evidence>
<gene>
    <name evidence="7" type="ORF">C8D89_13329</name>
</gene>
<evidence type="ECO:0000256" key="4">
    <source>
        <dbReference type="ARBA" id="ARBA00023163"/>
    </source>
</evidence>
<keyword evidence="4" id="KW-0804">Transcription</keyword>
<dbReference type="PROSITE" id="PS50921">
    <property type="entry name" value="ANTAR"/>
    <property type="match status" value="1"/>
</dbReference>
<dbReference type="PIRSF" id="PIRSF036625">
    <property type="entry name" value="GAF_ANTAR"/>
    <property type="match status" value="1"/>
</dbReference>
<keyword evidence="3" id="KW-0805">Transcription regulation</keyword>
<dbReference type="InterPro" id="IPR029016">
    <property type="entry name" value="GAF-like_dom_sf"/>
</dbReference>
<sequence>MTEQRIAADWAQEREAFVAEDAAERADDGSPDHTSEQGGGTRIPRLAQAIGDLAQQLLHAPTTGGVNEVLERVVAVGHRVIGGADLASVTLRRGERDGYSTPACSDDLAVKLDQLQYDHEEGPCVRALEAGGLGVAGSDDLADDSTWSRFGPAAAELGVASVFAVGLFPVGEPRPLRGALNFYSYEAGGFDAADREAAVLLAAHVSTALAYVTVTEAAQLRDTQFQTALDSRDVIGQAKGILMERRGLPADQAFDVLRRASQDLNVKLRDVAATLAERRADL</sequence>
<dbReference type="Proteomes" id="UP000245639">
    <property type="component" value="Unassembled WGS sequence"/>
</dbReference>
<dbReference type="InterPro" id="IPR036388">
    <property type="entry name" value="WH-like_DNA-bd_sf"/>
</dbReference>
<dbReference type="Gene3D" id="1.10.10.10">
    <property type="entry name" value="Winged helix-like DNA-binding domain superfamily/Winged helix DNA-binding domain"/>
    <property type="match status" value="1"/>
</dbReference>
<evidence type="ECO:0000313" key="7">
    <source>
        <dbReference type="EMBL" id="PVY96033.1"/>
    </source>
</evidence>
<dbReference type="InterPro" id="IPR003018">
    <property type="entry name" value="GAF"/>
</dbReference>
<dbReference type="InterPro" id="IPR012074">
    <property type="entry name" value="GAF_ANTAR"/>
</dbReference>
<dbReference type="EMBL" id="QEKW01000033">
    <property type="protein sequence ID" value="PVY96033.1"/>
    <property type="molecule type" value="Genomic_DNA"/>
</dbReference>
<protein>
    <submittedName>
        <fullName evidence="7">GAF domain-containing protein</fullName>
    </submittedName>
</protein>
<evidence type="ECO:0000313" key="8">
    <source>
        <dbReference type="Proteomes" id="UP000245639"/>
    </source>
</evidence>
<dbReference type="RefSeq" id="WP_116711475.1">
    <property type="nucleotide sequence ID" value="NZ_QEKW01000033.1"/>
</dbReference>
<reference evidence="7 8" key="1">
    <citation type="submission" date="2018-04" db="EMBL/GenBank/DDBJ databases">
        <title>Genomic Encyclopedia of Type Strains, Phase IV (KMG-IV): sequencing the most valuable type-strain genomes for metagenomic binning, comparative biology and taxonomic classification.</title>
        <authorList>
            <person name="Goeker M."/>
        </authorList>
    </citation>
    <scope>NUCLEOTIDE SEQUENCE [LARGE SCALE GENOMIC DNA]</scope>
    <source>
        <strain evidence="7 8">DSM 45771</strain>
    </source>
</reference>
<feature type="region of interest" description="Disordered" evidence="5">
    <location>
        <begin position="17"/>
        <end position="41"/>
    </location>
</feature>
<dbReference type="Pfam" id="PF13185">
    <property type="entry name" value="GAF_2"/>
    <property type="match status" value="1"/>
</dbReference>
<evidence type="ECO:0000256" key="5">
    <source>
        <dbReference type="SAM" id="MobiDB-lite"/>
    </source>
</evidence>
<dbReference type="AlphaFoldDB" id="A0A2U1E7W0"/>
<dbReference type="SUPFAM" id="SSF52172">
    <property type="entry name" value="CheY-like"/>
    <property type="match status" value="1"/>
</dbReference>
<organism evidence="7 8">
    <name type="scientific">Actinomycetospora cinnamomea</name>
    <dbReference type="NCBI Taxonomy" id="663609"/>
    <lineage>
        <taxon>Bacteria</taxon>
        <taxon>Bacillati</taxon>
        <taxon>Actinomycetota</taxon>
        <taxon>Actinomycetes</taxon>
        <taxon>Pseudonocardiales</taxon>
        <taxon>Pseudonocardiaceae</taxon>
        <taxon>Actinomycetospora</taxon>
    </lineage>
</organism>
<accession>A0A2U1E7W0</accession>
<dbReference type="SMART" id="SM01012">
    <property type="entry name" value="ANTAR"/>
    <property type="match status" value="1"/>
</dbReference>
<dbReference type="Gene3D" id="3.30.450.40">
    <property type="match status" value="1"/>
</dbReference>
<dbReference type="Pfam" id="PF03861">
    <property type="entry name" value="ANTAR"/>
    <property type="match status" value="1"/>
</dbReference>
<dbReference type="GO" id="GO:0016301">
    <property type="term" value="F:kinase activity"/>
    <property type="evidence" value="ECO:0007669"/>
    <property type="project" value="UniProtKB-KW"/>
</dbReference>
<dbReference type="OrthoDB" id="4629915at2"/>
<keyword evidence="2" id="KW-0418">Kinase</keyword>
<evidence type="ECO:0000256" key="1">
    <source>
        <dbReference type="ARBA" id="ARBA00022679"/>
    </source>
</evidence>
<evidence type="ECO:0000256" key="3">
    <source>
        <dbReference type="ARBA" id="ARBA00023015"/>
    </source>
</evidence>
<comment type="caution">
    <text evidence="7">The sequence shown here is derived from an EMBL/GenBank/DDBJ whole genome shotgun (WGS) entry which is preliminary data.</text>
</comment>
<feature type="domain" description="ANTAR" evidence="6">
    <location>
        <begin position="215"/>
        <end position="276"/>
    </location>
</feature>